<evidence type="ECO:0000313" key="1">
    <source>
        <dbReference type="EMBL" id="AWW00572.1"/>
    </source>
</evidence>
<keyword evidence="2" id="KW-1185">Reference proteome</keyword>
<reference evidence="1 2" key="1">
    <citation type="submission" date="2018-05" db="EMBL/GenBank/DDBJ databases">
        <title>Complete genome sequence of Arcticibacterium luteifluviistationis SM1504T, a cytophagaceae bacterium isolated from Arctic surface seawater.</title>
        <authorList>
            <person name="Li Y."/>
            <person name="Qin Q.-L."/>
        </authorList>
    </citation>
    <scope>NUCLEOTIDE SEQUENCE [LARGE SCALE GENOMIC DNA]</scope>
    <source>
        <strain evidence="1 2">SM1504</strain>
    </source>
</reference>
<organism evidence="1 2">
    <name type="scientific">Arcticibacterium luteifluviistationis</name>
    <dbReference type="NCBI Taxonomy" id="1784714"/>
    <lineage>
        <taxon>Bacteria</taxon>
        <taxon>Pseudomonadati</taxon>
        <taxon>Bacteroidota</taxon>
        <taxon>Cytophagia</taxon>
        <taxon>Cytophagales</taxon>
        <taxon>Leadbetterellaceae</taxon>
        <taxon>Arcticibacterium</taxon>
    </lineage>
</organism>
<name>A0A2Z4GHA0_9BACT</name>
<dbReference type="AlphaFoldDB" id="A0A2Z4GHA0"/>
<evidence type="ECO:0008006" key="3">
    <source>
        <dbReference type="Google" id="ProtNLM"/>
    </source>
</evidence>
<proteinExistence type="predicted"/>
<dbReference type="KEGG" id="als:DJ013_21240"/>
<dbReference type="Proteomes" id="UP000249873">
    <property type="component" value="Chromosome"/>
</dbReference>
<gene>
    <name evidence="1" type="ORF">DJ013_21240</name>
</gene>
<evidence type="ECO:0000313" key="2">
    <source>
        <dbReference type="Proteomes" id="UP000249873"/>
    </source>
</evidence>
<dbReference type="RefSeq" id="WP_111373938.1">
    <property type="nucleotide sequence ID" value="NZ_CP029480.1"/>
</dbReference>
<protein>
    <recommendedName>
        <fullName evidence="3">DUF2007 domain-containing protein</fullName>
    </recommendedName>
</protein>
<accession>A0A2Z4GHA0</accession>
<sequence>MNEPLITIKTFYYDSETMLYEPRFKDAGLYYFLKDQKRVSADPVVSNAIGGIKLQVREKDLEAAKAILKGIDDNRVESDFGKEVQIKGKDYEGTLKECPNCGNEDTYLEKLGFWKSLSNKPKHYCKACDTEF</sequence>
<dbReference type="OrthoDB" id="8480302at2"/>
<dbReference type="EMBL" id="CP029480">
    <property type="protein sequence ID" value="AWW00572.1"/>
    <property type="molecule type" value="Genomic_DNA"/>
</dbReference>